<protein>
    <submittedName>
        <fullName evidence="2">Uncharacterized protein</fullName>
    </submittedName>
</protein>
<evidence type="ECO:0000313" key="2">
    <source>
        <dbReference type="EMBL" id="CAH9074375.1"/>
    </source>
</evidence>
<sequence length="117" mass="12923">MTQHHRITSPDLLRSTFPSRLQILQRQFSLLMFSHRPIIDGGTGTMAGFQVSEGFRHGRLSSQLARRGCLQRNTEDSQSGKTFQDGVTSGRNSCSRPGPLLWIPASQPASGVFSHRG</sequence>
<comment type="caution">
    <text evidence="2">The sequence shown here is derived from an EMBL/GenBank/DDBJ whole genome shotgun (WGS) entry which is preliminary data.</text>
</comment>
<evidence type="ECO:0000256" key="1">
    <source>
        <dbReference type="SAM" id="MobiDB-lite"/>
    </source>
</evidence>
<organism evidence="2 3">
    <name type="scientific">Cuscuta epithymum</name>
    <dbReference type="NCBI Taxonomy" id="186058"/>
    <lineage>
        <taxon>Eukaryota</taxon>
        <taxon>Viridiplantae</taxon>
        <taxon>Streptophyta</taxon>
        <taxon>Embryophyta</taxon>
        <taxon>Tracheophyta</taxon>
        <taxon>Spermatophyta</taxon>
        <taxon>Magnoliopsida</taxon>
        <taxon>eudicotyledons</taxon>
        <taxon>Gunneridae</taxon>
        <taxon>Pentapetalae</taxon>
        <taxon>asterids</taxon>
        <taxon>lamiids</taxon>
        <taxon>Solanales</taxon>
        <taxon>Convolvulaceae</taxon>
        <taxon>Cuscuteae</taxon>
        <taxon>Cuscuta</taxon>
        <taxon>Cuscuta subgen. Cuscuta</taxon>
    </lineage>
</organism>
<dbReference type="Proteomes" id="UP001152523">
    <property type="component" value="Unassembled WGS sequence"/>
</dbReference>
<feature type="region of interest" description="Disordered" evidence="1">
    <location>
        <begin position="69"/>
        <end position="100"/>
    </location>
</feature>
<name>A0AAV0CHI6_9ASTE</name>
<keyword evidence="3" id="KW-1185">Reference proteome</keyword>
<reference evidence="2" key="1">
    <citation type="submission" date="2022-07" db="EMBL/GenBank/DDBJ databases">
        <authorList>
            <person name="Macas J."/>
            <person name="Novak P."/>
            <person name="Neumann P."/>
        </authorList>
    </citation>
    <scope>NUCLEOTIDE SEQUENCE</scope>
</reference>
<accession>A0AAV0CHI6</accession>
<feature type="compositionally biased region" description="Polar residues" evidence="1">
    <location>
        <begin position="76"/>
        <end position="95"/>
    </location>
</feature>
<dbReference type="AlphaFoldDB" id="A0AAV0CHI6"/>
<evidence type="ECO:0000313" key="3">
    <source>
        <dbReference type="Proteomes" id="UP001152523"/>
    </source>
</evidence>
<proteinExistence type="predicted"/>
<dbReference type="EMBL" id="CAMAPF010000026">
    <property type="protein sequence ID" value="CAH9074375.1"/>
    <property type="molecule type" value="Genomic_DNA"/>
</dbReference>
<gene>
    <name evidence="2" type="ORF">CEPIT_LOCUS5027</name>
</gene>